<evidence type="ECO:0000256" key="1">
    <source>
        <dbReference type="SAM" id="MobiDB-lite"/>
    </source>
</evidence>
<reference evidence="2" key="1">
    <citation type="journal article" date="2015" name="Nature">
        <title>Complex archaea that bridge the gap between prokaryotes and eukaryotes.</title>
        <authorList>
            <person name="Spang A."/>
            <person name="Saw J.H."/>
            <person name="Jorgensen S.L."/>
            <person name="Zaremba-Niedzwiedzka K."/>
            <person name="Martijn J."/>
            <person name="Lind A.E."/>
            <person name="van Eijk R."/>
            <person name="Schleper C."/>
            <person name="Guy L."/>
            <person name="Ettema T.J."/>
        </authorList>
    </citation>
    <scope>NUCLEOTIDE SEQUENCE</scope>
</reference>
<comment type="caution">
    <text evidence="2">The sequence shown here is derived from an EMBL/GenBank/DDBJ whole genome shotgun (WGS) entry which is preliminary data.</text>
</comment>
<evidence type="ECO:0000313" key="2">
    <source>
        <dbReference type="EMBL" id="KKK54947.1"/>
    </source>
</evidence>
<feature type="non-terminal residue" evidence="2">
    <location>
        <position position="1"/>
    </location>
</feature>
<sequence>ECECDSSSHDVLESQRGKVPQHQHEVVIPETLESKRHLMKKNNVKQQIISTSQKRLAPKNRLHLSHMDQIYMDNDSLTISNHQLNGTKKKSIGIREESNLLFAFKKLSKYVDHKDEFSKTLNDSEHAKDLVNELQKIVDSIDKHRLEEKPAEHLKSTNALYSILDYEKISKMNKSKIVNFIVAVNFLSRTLQEHKYGENILKIIGNSNNSKLSPIGLNNGNTIDDPNKYQEQRTGKKFSVRDLPVGTGYLGNLILYNTTGKTLEIYIVQVLPSALPLLSGKLFKENKYLIYTTSIEDFQVTVIQRDSQTGKEIYRVTETLTRQPYKIYIGQKSLGKFGIPILKSKAIEM</sequence>
<gene>
    <name evidence="2" type="ORF">LCGC14_3079530</name>
</gene>
<feature type="non-terminal residue" evidence="2">
    <location>
        <position position="349"/>
    </location>
</feature>
<accession>A0A0F8WDP8</accession>
<dbReference type="AlphaFoldDB" id="A0A0F8WDP8"/>
<feature type="region of interest" description="Disordered" evidence="1">
    <location>
        <begin position="1"/>
        <end position="23"/>
    </location>
</feature>
<name>A0A0F8WDP8_9ZZZZ</name>
<proteinExistence type="predicted"/>
<dbReference type="EMBL" id="LAZR01065734">
    <property type="protein sequence ID" value="KKK54947.1"/>
    <property type="molecule type" value="Genomic_DNA"/>
</dbReference>
<protein>
    <submittedName>
        <fullName evidence="2">Uncharacterized protein</fullName>
    </submittedName>
</protein>
<organism evidence="2">
    <name type="scientific">marine sediment metagenome</name>
    <dbReference type="NCBI Taxonomy" id="412755"/>
    <lineage>
        <taxon>unclassified sequences</taxon>
        <taxon>metagenomes</taxon>
        <taxon>ecological metagenomes</taxon>
    </lineage>
</organism>